<dbReference type="RefSeq" id="WP_034315615.1">
    <property type="nucleotide sequence ID" value="NZ_JFBM01000024.1"/>
</dbReference>
<feature type="non-terminal residue" evidence="7">
    <location>
        <position position="1"/>
    </location>
</feature>
<comment type="function">
    <text evidence="1 6">Required for the transposition of the insertion element.</text>
</comment>
<dbReference type="Proteomes" id="UP000256220">
    <property type="component" value="Unassembled WGS sequence"/>
</dbReference>
<keyword evidence="6" id="KW-0814">Transposable element</keyword>
<comment type="similarity">
    <text evidence="2 6">Belongs to the transposase mutator family.</text>
</comment>
<name>A0A2P2FNY7_AMYLU</name>
<sequence length="145" mass="16520">FRYAGRQHWDAIAKALTPVYTAPTESAARERFAEFTEAWGGRYPAIVRLWDNAWAEFVPFLAFDPEIRRVICSTNAIESVNARIRRAVKARGHFPNEQAALKCVYMAIMSLDPTGTGRKRWTMRWKPALNAFDIAFDGRLAAGRK</sequence>
<dbReference type="AlphaFoldDB" id="A0A2P2FNY7"/>
<proteinExistence type="inferred from homology"/>
<evidence type="ECO:0000256" key="4">
    <source>
        <dbReference type="ARBA" id="ARBA00023125"/>
    </source>
</evidence>
<evidence type="ECO:0000256" key="6">
    <source>
        <dbReference type="RuleBase" id="RU365089"/>
    </source>
</evidence>
<evidence type="ECO:0000313" key="7">
    <source>
        <dbReference type="EMBL" id="KFU78432.1"/>
    </source>
</evidence>
<reference evidence="7 8" key="1">
    <citation type="journal article" date="2014" name="Genome Announc.">
        <title>Draft Genome Sequence of Amycolatopsis lurida NRRL 2430, Producer of the Glycopeptide Family Antibiotic Ristocetin.</title>
        <authorList>
            <person name="Kwun M.J."/>
            <person name="Hong H.J."/>
        </authorList>
    </citation>
    <scope>NUCLEOTIDE SEQUENCE [LARGE SCALE GENOMIC DNA]</scope>
    <source>
        <strain evidence="7 8">NRRL 2430</strain>
    </source>
</reference>
<accession>A0A2P2FNY7</accession>
<keyword evidence="4 6" id="KW-0238">DNA-binding</keyword>
<dbReference type="Pfam" id="PF00872">
    <property type="entry name" value="Transposase_mut"/>
    <property type="match status" value="1"/>
</dbReference>
<organism evidence="7 8">
    <name type="scientific">Amycolatopsis lurida NRRL 2430</name>
    <dbReference type="NCBI Taxonomy" id="1460371"/>
    <lineage>
        <taxon>Bacteria</taxon>
        <taxon>Bacillati</taxon>
        <taxon>Actinomycetota</taxon>
        <taxon>Actinomycetes</taxon>
        <taxon>Pseudonocardiales</taxon>
        <taxon>Pseudonocardiaceae</taxon>
        <taxon>Amycolatopsis</taxon>
    </lineage>
</organism>
<dbReference type="InterPro" id="IPR001207">
    <property type="entry name" value="Transposase_mutator"/>
</dbReference>
<evidence type="ECO:0000256" key="1">
    <source>
        <dbReference type="ARBA" id="ARBA00002190"/>
    </source>
</evidence>
<evidence type="ECO:0000313" key="8">
    <source>
        <dbReference type="Proteomes" id="UP000256220"/>
    </source>
</evidence>
<evidence type="ECO:0000256" key="2">
    <source>
        <dbReference type="ARBA" id="ARBA00010961"/>
    </source>
</evidence>
<dbReference type="GO" id="GO:0006313">
    <property type="term" value="P:DNA transposition"/>
    <property type="evidence" value="ECO:0007669"/>
    <property type="project" value="UniProtKB-UniRule"/>
</dbReference>
<dbReference type="PANTHER" id="PTHR33217">
    <property type="entry name" value="TRANSPOSASE FOR INSERTION SEQUENCE ELEMENT IS1081"/>
    <property type="match status" value="1"/>
</dbReference>
<dbReference type="EMBL" id="JFBM01000024">
    <property type="protein sequence ID" value="KFU78432.1"/>
    <property type="molecule type" value="Genomic_DNA"/>
</dbReference>
<dbReference type="GO" id="GO:0003677">
    <property type="term" value="F:DNA binding"/>
    <property type="evidence" value="ECO:0007669"/>
    <property type="project" value="UniProtKB-UniRule"/>
</dbReference>
<dbReference type="GO" id="GO:0004803">
    <property type="term" value="F:transposase activity"/>
    <property type="evidence" value="ECO:0007669"/>
    <property type="project" value="UniProtKB-UniRule"/>
</dbReference>
<keyword evidence="5 6" id="KW-0233">DNA recombination</keyword>
<keyword evidence="8" id="KW-1185">Reference proteome</keyword>
<keyword evidence="3 6" id="KW-0815">Transposition</keyword>
<protein>
    <recommendedName>
        <fullName evidence="6">Mutator family transposase</fullName>
    </recommendedName>
</protein>
<gene>
    <name evidence="7" type="ORF">BB31_24980</name>
</gene>
<comment type="caution">
    <text evidence="7">The sequence shown here is derived from an EMBL/GenBank/DDBJ whole genome shotgun (WGS) entry which is preliminary data.</text>
</comment>
<evidence type="ECO:0000256" key="3">
    <source>
        <dbReference type="ARBA" id="ARBA00022578"/>
    </source>
</evidence>
<evidence type="ECO:0000256" key="5">
    <source>
        <dbReference type="ARBA" id="ARBA00023172"/>
    </source>
</evidence>
<dbReference type="PANTHER" id="PTHR33217:SF8">
    <property type="entry name" value="MUTATOR FAMILY TRANSPOSASE"/>
    <property type="match status" value="1"/>
</dbReference>